<protein>
    <submittedName>
        <fullName evidence="2">Uncharacterized protein</fullName>
    </submittedName>
</protein>
<dbReference type="EMBL" id="JACXVP010000001">
    <property type="protein sequence ID" value="KAG5632240.1"/>
    <property type="molecule type" value="Genomic_DNA"/>
</dbReference>
<name>A0A9J6B6F4_SOLCO</name>
<reference evidence="2 3" key="1">
    <citation type="submission" date="2020-09" db="EMBL/GenBank/DDBJ databases">
        <title>De no assembly of potato wild relative species, Solanum commersonii.</title>
        <authorList>
            <person name="Cho K."/>
        </authorList>
    </citation>
    <scope>NUCLEOTIDE SEQUENCE [LARGE SCALE GENOMIC DNA]</scope>
    <source>
        <strain evidence="2">LZ3.2</strain>
        <tissue evidence="2">Leaf</tissue>
    </source>
</reference>
<feature type="compositionally biased region" description="Basic residues" evidence="1">
    <location>
        <begin position="62"/>
        <end position="72"/>
    </location>
</feature>
<comment type="caution">
    <text evidence="2">The sequence shown here is derived from an EMBL/GenBank/DDBJ whole genome shotgun (WGS) entry which is preliminary data.</text>
</comment>
<feature type="region of interest" description="Disordered" evidence="1">
    <location>
        <begin position="59"/>
        <end position="78"/>
    </location>
</feature>
<proteinExistence type="predicted"/>
<keyword evidence="3" id="KW-1185">Reference proteome</keyword>
<organism evidence="2 3">
    <name type="scientific">Solanum commersonii</name>
    <name type="common">Commerson's wild potato</name>
    <name type="synonym">Commerson's nightshade</name>
    <dbReference type="NCBI Taxonomy" id="4109"/>
    <lineage>
        <taxon>Eukaryota</taxon>
        <taxon>Viridiplantae</taxon>
        <taxon>Streptophyta</taxon>
        <taxon>Embryophyta</taxon>
        <taxon>Tracheophyta</taxon>
        <taxon>Spermatophyta</taxon>
        <taxon>Magnoliopsida</taxon>
        <taxon>eudicotyledons</taxon>
        <taxon>Gunneridae</taxon>
        <taxon>Pentapetalae</taxon>
        <taxon>asterids</taxon>
        <taxon>lamiids</taxon>
        <taxon>Solanales</taxon>
        <taxon>Solanaceae</taxon>
        <taxon>Solanoideae</taxon>
        <taxon>Solaneae</taxon>
        <taxon>Solanum</taxon>
    </lineage>
</organism>
<gene>
    <name evidence="2" type="ORF">H5410_003957</name>
</gene>
<evidence type="ECO:0000256" key="1">
    <source>
        <dbReference type="SAM" id="MobiDB-lite"/>
    </source>
</evidence>
<dbReference type="AlphaFoldDB" id="A0A9J6B6F4"/>
<evidence type="ECO:0000313" key="3">
    <source>
        <dbReference type="Proteomes" id="UP000824120"/>
    </source>
</evidence>
<accession>A0A9J6B6F4</accession>
<sequence>MDITRLSRIEKAIGNTAWMGIMPTQVMAMEPLFSYHSPLVSSRAKGIHKNTIQILQLLGKHQNSRKGRSKSAYKKEVV</sequence>
<dbReference type="Proteomes" id="UP000824120">
    <property type="component" value="Chromosome 1"/>
</dbReference>
<evidence type="ECO:0000313" key="2">
    <source>
        <dbReference type="EMBL" id="KAG5632240.1"/>
    </source>
</evidence>